<feature type="repeat" description="ANK" evidence="1">
    <location>
        <begin position="146"/>
        <end position="178"/>
    </location>
</feature>
<reference evidence="3" key="1">
    <citation type="submission" date="2014-11" db="EMBL/GenBank/DDBJ databases">
        <authorList>
            <person name="Otto D Thomas"/>
            <person name="Naeem Raeece"/>
        </authorList>
    </citation>
    <scope>NUCLEOTIDE SEQUENCE</scope>
</reference>
<dbReference type="PROSITE" id="PS50297">
    <property type="entry name" value="ANK_REP_REGION"/>
    <property type="match status" value="4"/>
</dbReference>
<feature type="repeat" description="ANK" evidence="1">
    <location>
        <begin position="113"/>
        <end position="145"/>
    </location>
</feature>
<dbReference type="InterPro" id="IPR001611">
    <property type="entry name" value="Leu-rich_rpt"/>
</dbReference>
<dbReference type="PROSITE" id="PS51450">
    <property type="entry name" value="LRR"/>
    <property type="match status" value="1"/>
</dbReference>
<dbReference type="Pfam" id="PF12796">
    <property type="entry name" value="Ank_2"/>
    <property type="match status" value="1"/>
</dbReference>
<feature type="compositionally biased region" description="Basic residues" evidence="2">
    <location>
        <begin position="44"/>
        <end position="54"/>
    </location>
</feature>
<gene>
    <name evidence="3" type="ORF">Cvel_8999</name>
</gene>
<feature type="region of interest" description="Disordered" evidence="2">
    <location>
        <begin position="509"/>
        <end position="537"/>
    </location>
</feature>
<dbReference type="SMART" id="SM00248">
    <property type="entry name" value="ANK"/>
    <property type="match status" value="6"/>
</dbReference>
<dbReference type="InterPro" id="IPR006553">
    <property type="entry name" value="Leu-rich_rpt_Cys-con_subtyp"/>
</dbReference>
<dbReference type="PANTHER" id="PTHR44207">
    <property type="entry name" value="SURFACE ANTIGEN BSPA-LIKE-RELATED"/>
    <property type="match status" value="1"/>
</dbReference>
<evidence type="ECO:0000313" key="3">
    <source>
        <dbReference type="EMBL" id="CEM48727.1"/>
    </source>
</evidence>
<sequence>MNLRTPRSEKGADTKENCSVEAQTRSLTPKRGRKRNLQEALREKRSRGGRKIRQRQTAALLRILLPPLNATQIDSRDSKGRTALLIAAKEGHLEATDTLVRAGADPNVRQLTDQFSPLMFAAQNGHLEVVDLLLRCGADVRALLPNKVDTLMFACQNGHVQVADLLIQSGADPLLQAEDGWNSLMISCQRGHLEVVDLLLRAGADVRARNKEGCDALMVAAMDGHLETVCRLTRPTITDNCSALGDESKRAAAAVASERGHSDIAELILQSLQEKEEGDADRGQGDSGGDGLRSFVLPPESTDWAGQQRESWGPMAELLTSGAIALWPLEIFQVLLKEGEMVPRRQNVEPTLRRLGWSEERVQKVARRSREIGEGGEFPFRGRFAVVCLSYGWLSADHPDPFLFHLQKLVEEMDTHYWSRGEMADQVFVFWDYLSLFQKPRTAGQEEMFKKALTSLDLLYSSHHTFVFRSTGVPLNSPNPLHYSKRGWPTFETFVTGFKPPRLVLQVRDVGGGGSDNDKRSKLSVGTRQREGGGGLVSASAPVFPSHSFKSEAIEPDSMPRLSEAWFGRRKTVSQNKQEVLVPSAPSRFNKVLSTKTFTNGSDREVVQGLYRHFVSKTATKILDISFASRATFGDAEADTLSDLLAFIREGGMEGEVEESGGGEEPSSEKQMRASIRSVDLSRTRLISGLASQKGGFGTGWLMLQLIKQERIQCGLPISSLDLSEFLLDAGKLGLLLSSFPVGSDFLLETLKGGAFVCNGRPLFVLNRFLRRATISASLKNLDLSKCDLSDRAGGTLLHSLPSSLECLNLNENRLRSLSMEALRSALSEGSIPKLLSLDVSNNPLGPSGVSTLAGGLSGSEGALPLQTLKLSKTAAKAEGVKALSASFRNGKAPFIQVLDLGGNDMRAEGVGWLAGAVGEGALSALKVLILKENNIAKKSEGGNSNEEDGGWDFGGLTALFANEFPSLHELDLSDNELDDHSDDSGGASMIGEALEGGRLGAVRKLNLARTGLSEIDLSAVFDSLATGLTPHLECFLSPKLSTWTSQALASSLDSGHLSQLKELWLNDSESEGLNVVMRSIASGHASSLSTLKIESEYIEEGDLDEILGGVTEGLKEEKLGSLEDLDLNVASGGVSPEVLRDFGRSLGAGKASSSLRKLSLSWFDDRTGGGVAALAQGLGSGSLGSLEHLSLSAWCGSREGCRELGGVLSAGNVPSLRFLDVSSIQDNTFLCLFEGFGERCLSPEVVVEIRMPRNPFIREDDLVHINTGRMMADVIRAGKIPRLRKIVCEGAGSGPIDCDGARMFGESLTYRERGVGASGAASACLPFFEELDFTRCFVGIEGPAGGEASLLRGIVSGGGLLPSLHTLRIGRDPEFSEDPPNVGVPVAHALADCISKAKFPSLRSLRFPSPSIGHAGMQALTHALCSPHAKILRSLSVNIGSEAEVASVSALSVALSFGQLNGLQELTLHGDLFSEGLSALSVGVASGNLRCLRSLELPDAFLGKDEGTRALCQALSAEHTPDLRCLSLGRVDDASLKTFAKEWVDRDPPPLEKLDLWGGSSVGDDGLVALASLAETGRLPFLSYLKVKLHGAPAKKSVIAMLKAVFPNNVNVND</sequence>
<evidence type="ECO:0000256" key="2">
    <source>
        <dbReference type="SAM" id="MobiDB-lite"/>
    </source>
</evidence>
<dbReference type="SUPFAM" id="SSF48403">
    <property type="entry name" value="Ankyrin repeat"/>
    <property type="match status" value="1"/>
</dbReference>
<dbReference type="PRINTS" id="PR01415">
    <property type="entry name" value="ANKYRIN"/>
</dbReference>
<dbReference type="PROSITE" id="PS50088">
    <property type="entry name" value="ANK_REPEAT"/>
    <property type="match status" value="4"/>
</dbReference>
<feature type="region of interest" description="Disordered" evidence="2">
    <location>
        <begin position="1"/>
        <end position="54"/>
    </location>
</feature>
<accession>A0A0G4HW79</accession>
<feature type="region of interest" description="Disordered" evidence="2">
    <location>
        <begin position="654"/>
        <end position="673"/>
    </location>
</feature>
<dbReference type="Pfam" id="PF13516">
    <property type="entry name" value="LRR_6"/>
    <property type="match status" value="1"/>
</dbReference>
<dbReference type="Gene3D" id="1.25.40.20">
    <property type="entry name" value="Ankyrin repeat-containing domain"/>
    <property type="match status" value="2"/>
</dbReference>
<dbReference type="PhylomeDB" id="A0A0G4HW79"/>
<dbReference type="InterPro" id="IPR002110">
    <property type="entry name" value="Ankyrin_rpt"/>
</dbReference>
<dbReference type="EMBL" id="CDMZ01004133">
    <property type="protein sequence ID" value="CEM48727.1"/>
    <property type="molecule type" value="Genomic_DNA"/>
</dbReference>
<dbReference type="SMART" id="SM00367">
    <property type="entry name" value="LRR_CC"/>
    <property type="match status" value="4"/>
</dbReference>
<name>A0A0G4HW79_9ALVE</name>
<dbReference type="InterPro" id="IPR036770">
    <property type="entry name" value="Ankyrin_rpt-contain_sf"/>
</dbReference>
<dbReference type="SUPFAM" id="SSF52047">
    <property type="entry name" value="RNI-like"/>
    <property type="match status" value="3"/>
</dbReference>
<organism evidence="3">
    <name type="scientific">Chromera velia CCMP2878</name>
    <dbReference type="NCBI Taxonomy" id="1169474"/>
    <lineage>
        <taxon>Eukaryota</taxon>
        <taxon>Sar</taxon>
        <taxon>Alveolata</taxon>
        <taxon>Colpodellida</taxon>
        <taxon>Chromeraceae</taxon>
        <taxon>Chromera</taxon>
    </lineage>
</organism>
<proteinExistence type="predicted"/>
<feature type="compositionally biased region" description="Basic and acidic residues" evidence="2">
    <location>
        <begin position="1"/>
        <end position="18"/>
    </location>
</feature>
<dbReference type="PANTHER" id="PTHR44207:SF1">
    <property type="entry name" value="SURFACE ANTIGEN BSPA-LIKE"/>
    <property type="match status" value="1"/>
</dbReference>
<keyword evidence="1" id="KW-0040">ANK repeat</keyword>
<feature type="region of interest" description="Disordered" evidence="2">
    <location>
        <begin position="275"/>
        <end position="307"/>
    </location>
</feature>
<feature type="repeat" description="ANK" evidence="1">
    <location>
        <begin position="179"/>
        <end position="211"/>
    </location>
</feature>
<dbReference type="SMART" id="SM00368">
    <property type="entry name" value="LRR_RI"/>
    <property type="match status" value="9"/>
</dbReference>
<dbReference type="InterPro" id="IPR032675">
    <property type="entry name" value="LRR_dom_sf"/>
</dbReference>
<evidence type="ECO:0000256" key="1">
    <source>
        <dbReference type="PROSITE-ProRule" id="PRU00023"/>
    </source>
</evidence>
<dbReference type="Pfam" id="PF00023">
    <property type="entry name" value="Ank"/>
    <property type="match status" value="1"/>
</dbReference>
<protein>
    <submittedName>
        <fullName evidence="3">Uncharacterized protein</fullName>
    </submittedName>
</protein>
<dbReference type="Gene3D" id="3.80.10.10">
    <property type="entry name" value="Ribonuclease Inhibitor"/>
    <property type="match status" value="3"/>
</dbReference>
<dbReference type="VEuPathDB" id="CryptoDB:Cvel_8999"/>
<feature type="repeat" description="ANK" evidence="1">
    <location>
        <begin position="79"/>
        <end position="111"/>
    </location>
</feature>